<dbReference type="Pfam" id="PF20209">
    <property type="entry name" value="DUF6570"/>
    <property type="match status" value="1"/>
</dbReference>
<accession>A0A4Y2JEX6</accession>
<dbReference type="InterPro" id="IPR027417">
    <property type="entry name" value="P-loop_NTPase"/>
</dbReference>
<dbReference type="PANTHER" id="PTHR47642">
    <property type="entry name" value="ATP-DEPENDENT DNA HELICASE"/>
    <property type="match status" value="1"/>
</dbReference>
<dbReference type="InterPro" id="IPR046700">
    <property type="entry name" value="DUF6570"/>
</dbReference>
<evidence type="ECO:0000313" key="3">
    <source>
        <dbReference type="Proteomes" id="UP000499080"/>
    </source>
</evidence>
<organism evidence="2 3">
    <name type="scientific">Araneus ventricosus</name>
    <name type="common">Orbweaver spider</name>
    <name type="synonym">Epeira ventricosa</name>
    <dbReference type="NCBI Taxonomy" id="182803"/>
    <lineage>
        <taxon>Eukaryota</taxon>
        <taxon>Metazoa</taxon>
        <taxon>Ecdysozoa</taxon>
        <taxon>Arthropoda</taxon>
        <taxon>Chelicerata</taxon>
        <taxon>Arachnida</taxon>
        <taxon>Araneae</taxon>
        <taxon>Araneomorphae</taxon>
        <taxon>Entelegynae</taxon>
        <taxon>Araneoidea</taxon>
        <taxon>Araneidae</taxon>
        <taxon>Araneus</taxon>
    </lineage>
</organism>
<proteinExistence type="predicted"/>
<protein>
    <recommendedName>
        <fullName evidence="1">DUF6570 domain-containing protein</fullName>
    </recommendedName>
</protein>
<comment type="caution">
    <text evidence="2">The sequence shown here is derived from an EMBL/GenBank/DDBJ whole genome shotgun (WGS) entry which is preliminary data.</text>
</comment>
<feature type="domain" description="DUF6570" evidence="1">
    <location>
        <begin position="17"/>
        <end position="66"/>
    </location>
</feature>
<sequence length="161" mass="18177">MLLICHRCKNHINSNKDHSPPKAYWNTLDPGPIPRELQELTQAEIRLLARIKPFIKIIKFDGVLGQYGYGTAERRMLLLILSWAATVHKMQGSTVDYAVIYVGRNLFAAGQPYVALSRVKSLDGLLIEELDCSKLAGKVPCNNEALQEMDRMRNYRPPSAP</sequence>
<dbReference type="EMBL" id="BGPR01003425">
    <property type="protein sequence ID" value="GBM87988.1"/>
    <property type="molecule type" value="Genomic_DNA"/>
</dbReference>
<name>A0A4Y2JEX6_ARAVE</name>
<dbReference type="InterPro" id="IPR051055">
    <property type="entry name" value="PIF1_helicase"/>
</dbReference>
<keyword evidence="3" id="KW-1185">Reference proteome</keyword>
<gene>
    <name evidence="2" type="ORF">AVEN_139907_1</name>
</gene>
<evidence type="ECO:0000313" key="2">
    <source>
        <dbReference type="EMBL" id="GBM87988.1"/>
    </source>
</evidence>
<dbReference type="AlphaFoldDB" id="A0A4Y2JEX6"/>
<dbReference type="SUPFAM" id="SSF52540">
    <property type="entry name" value="P-loop containing nucleoside triphosphate hydrolases"/>
    <property type="match status" value="1"/>
</dbReference>
<reference evidence="2 3" key="1">
    <citation type="journal article" date="2019" name="Sci. Rep.">
        <title>Orb-weaving spider Araneus ventricosus genome elucidates the spidroin gene catalogue.</title>
        <authorList>
            <person name="Kono N."/>
            <person name="Nakamura H."/>
            <person name="Ohtoshi R."/>
            <person name="Moran D.A.P."/>
            <person name="Shinohara A."/>
            <person name="Yoshida Y."/>
            <person name="Fujiwara M."/>
            <person name="Mori M."/>
            <person name="Tomita M."/>
            <person name="Arakawa K."/>
        </authorList>
    </citation>
    <scope>NUCLEOTIDE SEQUENCE [LARGE SCALE GENOMIC DNA]</scope>
</reference>
<dbReference type="Gene3D" id="3.40.50.300">
    <property type="entry name" value="P-loop containing nucleotide triphosphate hydrolases"/>
    <property type="match status" value="1"/>
</dbReference>
<dbReference type="Proteomes" id="UP000499080">
    <property type="component" value="Unassembled WGS sequence"/>
</dbReference>
<dbReference type="PANTHER" id="PTHR47642:SF5">
    <property type="entry name" value="ATP-DEPENDENT DNA HELICASE"/>
    <property type="match status" value="1"/>
</dbReference>
<dbReference type="OrthoDB" id="6425635at2759"/>
<evidence type="ECO:0000259" key="1">
    <source>
        <dbReference type="Pfam" id="PF20209"/>
    </source>
</evidence>
<dbReference type="CDD" id="cd18809">
    <property type="entry name" value="SF1_C_RecD"/>
    <property type="match status" value="1"/>
</dbReference>